<dbReference type="PANTHER" id="PTHR11695:SF294">
    <property type="entry name" value="RETICULON-4-INTERACTING PROTEIN 1, MITOCHONDRIAL"/>
    <property type="match status" value="1"/>
</dbReference>
<sequence length="339" mass="36643">MRAWQYSSNGGGITPNLRLNTNAAVPTVKASKEMLIRVLAVGLNPVDHRPAESILYPFAISKPATPGTDFAGEVVQGPANDLFQKGDVVFGSAKNIFAGGMLADYGIANTDHAISIGPLSPTDAAAIPIAGLTAYQSIFPRIKPNRRIFINGGSGGTGTFGIQIAKAMGHKVTVSCSSRNAELCRSLGAEVIDYTEGLLLHDLKEAAKVRKFDLVLDNVFTNPELYWKAHEYTSEGAPYIVLPFNMTASFMVPFLSMKLLPRFMGGGQRTLTQIFGQPKLEQLEQIRDWVTEKRVKVVLDQVVPFEQTKQAFERLTSGRTVGKIVVGVAEASATKSKSV</sequence>
<organism evidence="2 3">
    <name type="scientific">Extremus antarcticus</name>
    <dbReference type="NCBI Taxonomy" id="702011"/>
    <lineage>
        <taxon>Eukaryota</taxon>
        <taxon>Fungi</taxon>
        <taxon>Dikarya</taxon>
        <taxon>Ascomycota</taxon>
        <taxon>Pezizomycotina</taxon>
        <taxon>Dothideomycetes</taxon>
        <taxon>Dothideomycetidae</taxon>
        <taxon>Mycosphaerellales</taxon>
        <taxon>Extremaceae</taxon>
        <taxon>Extremus</taxon>
    </lineage>
</organism>
<dbReference type="CDD" id="cd08267">
    <property type="entry name" value="MDR1"/>
    <property type="match status" value="1"/>
</dbReference>
<dbReference type="InterPro" id="IPR020843">
    <property type="entry name" value="ER"/>
</dbReference>
<dbReference type="Pfam" id="PF08240">
    <property type="entry name" value="ADH_N"/>
    <property type="match status" value="1"/>
</dbReference>
<dbReference type="SMART" id="SM00829">
    <property type="entry name" value="PKS_ER"/>
    <property type="match status" value="1"/>
</dbReference>
<dbReference type="Gene3D" id="3.40.50.720">
    <property type="entry name" value="NAD(P)-binding Rossmann-like Domain"/>
    <property type="match status" value="1"/>
</dbReference>
<dbReference type="SUPFAM" id="SSF51735">
    <property type="entry name" value="NAD(P)-binding Rossmann-fold domains"/>
    <property type="match status" value="1"/>
</dbReference>
<keyword evidence="3" id="KW-1185">Reference proteome</keyword>
<name>A0AAJ0DKZ2_9PEZI</name>
<dbReference type="GO" id="GO:0016491">
    <property type="term" value="F:oxidoreductase activity"/>
    <property type="evidence" value="ECO:0007669"/>
    <property type="project" value="InterPro"/>
</dbReference>
<evidence type="ECO:0000259" key="1">
    <source>
        <dbReference type="SMART" id="SM00829"/>
    </source>
</evidence>
<protein>
    <recommendedName>
        <fullName evidence="1">Enoyl reductase (ER) domain-containing protein</fullName>
    </recommendedName>
</protein>
<feature type="domain" description="Enoyl reductase (ER)" evidence="1">
    <location>
        <begin position="12"/>
        <end position="326"/>
    </location>
</feature>
<dbReference type="Proteomes" id="UP001271007">
    <property type="component" value="Unassembled WGS sequence"/>
</dbReference>
<dbReference type="EMBL" id="JAWDJX010000021">
    <property type="protein sequence ID" value="KAK3052375.1"/>
    <property type="molecule type" value="Genomic_DNA"/>
</dbReference>
<proteinExistence type="predicted"/>
<dbReference type="AlphaFoldDB" id="A0AAJ0DKZ2"/>
<dbReference type="InterPro" id="IPR011032">
    <property type="entry name" value="GroES-like_sf"/>
</dbReference>
<dbReference type="InterPro" id="IPR050700">
    <property type="entry name" value="YIM1/Zinc_Alcohol_DH_Fams"/>
</dbReference>
<comment type="caution">
    <text evidence="2">The sequence shown here is derived from an EMBL/GenBank/DDBJ whole genome shotgun (WGS) entry which is preliminary data.</text>
</comment>
<dbReference type="Pfam" id="PF13602">
    <property type="entry name" value="ADH_zinc_N_2"/>
    <property type="match status" value="1"/>
</dbReference>
<dbReference type="PANTHER" id="PTHR11695">
    <property type="entry name" value="ALCOHOL DEHYDROGENASE RELATED"/>
    <property type="match status" value="1"/>
</dbReference>
<accession>A0AAJ0DKZ2</accession>
<dbReference type="GO" id="GO:0005739">
    <property type="term" value="C:mitochondrion"/>
    <property type="evidence" value="ECO:0007669"/>
    <property type="project" value="TreeGrafter"/>
</dbReference>
<gene>
    <name evidence="2" type="ORF">LTR09_006585</name>
</gene>
<evidence type="ECO:0000313" key="3">
    <source>
        <dbReference type="Proteomes" id="UP001271007"/>
    </source>
</evidence>
<dbReference type="InterPro" id="IPR013154">
    <property type="entry name" value="ADH-like_N"/>
</dbReference>
<evidence type="ECO:0000313" key="2">
    <source>
        <dbReference type="EMBL" id="KAK3052375.1"/>
    </source>
</evidence>
<reference evidence="2" key="1">
    <citation type="submission" date="2023-04" db="EMBL/GenBank/DDBJ databases">
        <title>Black Yeasts Isolated from many extreme environments.</title>
        <authorList>
            <person name="Coleine C."/>
            <person name="Stajich J.E."/>
            <person name="Selbmann L."/>
        </authorList>
    </citation>
    <scope>NUCLEOTIDE SEQUENCE</scope>
    <source>
        <strain evidence="2">CCFEE 5312</strain>
    </source>
</reference>
<dbReference type="Gene3D" id="3.90.180.10">
    <property type="entry name" value="Medium-chain alcohol dehydrogenases, catalytic domain"/>
    <property type="match status" value="1"/>
</dbReference>
<dbReference type="SUPFAM" id="SSF50129">
    <property type="entry name" value="GroES-like"/>
    <property type="match status" value="1"/>
</dbReference>
<dbReference type="InterPro" id="IPR036291">
    <property type="entry name" value="NAD(P)-bd_dom_sf"/>
</dbReference>